<gene>
    <name evidence="2" type="ORF">B0D84_02490</name>
    <name evidence="3" type="ORF">C3L24_08555</name>
</gene>
<dbReference type="Proteomes" id="UP000250928">
    <property type="component" value="Unassembled WGS sequence"/>
</dbReference>
<proteinExistence type="predicted"/>
<keyword evidence="4" id="KW-1185">Reference proteome</keyword>
<evidence type="ECO:0000313" key="3">
    <source>
        <dbReference type="EMBL" id="PUE01050.1"/>
    </source>
</evidence>
<dbReference type="PROSITE" id="PS50851">
    <property type="entry name" value="CHEW"/>
    <property type="match status" value="1"/>
</dbReference>
<sequence length="159" mass="16905">MSAQVSVGEIRGVLLPIHSGQLLLPNASVAEVTGYQQPSPPGDDFPGWLLGGFPWRQQTVPLISFDHLIGAGEADAGLRARVAICNTTSSGGTHPHFALLLRSIPRLVRISEENVSALDDAEPGHAMVAQRVRLNGEEAMIPDLDALEAALQPYRIQGG</sequence>
<dbReference type="EMBL" id="PQCO01000208">
    <property type="protein sequence ID" value="PUE01050.1"/>
    <property type="molecule type" value="Genomic_DNA"/>
</dbReference>
<evidence type="ECO:0000259" key="1">
    <source>
        <dbReference type="PROSITE" id="PS50851"/>
    </source>
</evidence>
<dbReference type="SUPFAM" id="SSF50341">
    <property type="entry name" value="CheW-like"/>
    <property type="match status" value="1"/>
</dbReference>
<evidence type="ECO:0000313" key="2">
    <source>
        <dbReference type="EMBL" id="OQX35324.1"/>
    </source>
</evidence>
<dbReference type="InterPro" id="IPR002545">
    <property type="entry name" value="CheW-lke_dom"/>
</dbReference>
<feature type="domain" description="CheW-like" evidence="1">
    <location>
        <begin position="9"/>
        <end position="153"/>
    </location>
</feature>
<evidence type="ECO:0000313" key="4">
    <source>
        <dbReference type="Proteomes" id="UP000243361"/>
    </source>
</evidence>
<name>A0A657Q326_9GAMM</name>
<accession>A0A657Q326</accession>
<comment type="caution">
    <text evidence="3">The sequence shown here is derived from an EMBL/GenBank/DDBJ whole genome shotgun (WGS) entry which is preliminary data.</text>
</comment>
<dbReference type="Proteomes" id="UP000243361">
    <property type="component" value="Unassembled WGS sequence"/>
</dbReference>
<dbReference type="GO" id="GO:0006935">
    <property type="term" value="P:chemotaxis"/>
    <property type="evidence" value="ECO:0007669"/>
    <property type="project" value="InterPro"/>
</dbReference>
<reference evidence="3 5" key="2">
    <citation type="submission" date="2018-01" db="EMBL/GenBank/DDBJ databases">
        <title>Novel co-symbiosis in the lucinid bivalve Phacoides pectinatus.</title>
        <authorList>
            <person name="Lim S.J."/>
            <person name="Davis B.G."/>
            <person name="Gill D.E."/>
            <person name="Engel A.S."/>
            <person name="Anderson L.C."/>
            <person name="Campbell B.J."/>
        </authorList>
    </citation>
    <scope>NUCLEOTIDE SEQUENCE [LARGE SCALE GENOMIC DNA]</scope>
    <source>
        <strain evidence="3">N3_P5</strain>
    </source>
</reference>
<evidence type="ECO:0000313" key="5">
    <source>
        <dbReference type="Proteomes" id="UP000250928"/>
    </source>
</evidence>
<dbReference type="AlphaFoldDB" id="A0A657Q326"/>
<protein>
    <submittedName>
        <fullName evidence="3">Chemotaxis protein</fullName>
    </submittedName>
</protein>
<reference evidence="2 4" key="1">
    <citation type="submission" date="2017-02" db="EMBL/GenBank/DDBJ databases">
        <title>Novel co-symbiosis in the unique lucinid bivalve Phacoides pectinatus.</title>
        <authorList>
            <person name="Lim S.J."/>
            <person name="Davis B.G."/>
            <person name="Gill D.E."/>
            <person name="Engel A.S."/>
            <person name="Anderson L.C."/>
            <person name="Campbell B.J."/>
        </authorList>
    </citation>
    <scope>NUCLEOTIDE SEQUENCE [LARGE SCALE GENOMIC DNA]</scope>
    <source>
        <strain evidence="2">LUC13016_P6</strain>
    </source>
</reference>
<dbReference type="Pfam" id="PF01584">
    <property type="entry name" value="CheW"/>
    <property type="match status" value="1"/>
</dbReference>
<dbReference type="GO" id="GO:0007165">
    <property type="term" value="P:signal transduction"/>
    <property type="evidence" value="ECO:0007669"/>
    <property type="project" value="InterPro"/>
</dbReference>
<organism evidence="3 5">
    <name type="scientific">Candidatus Sedimenticola endophacoides</name>
    <dbReference type="NCBI Taxonomy" id="2548426"/>
    <lineage>
        <taxon>Bacteria</taxon>
        <taxon>Pseudomonadati</taxon>
        <taxon>Pseudomonadota</taxon>
        <taxon>Gammaproteobacteria</taxon>
        <taxon>Chromatiales</taxon>
        <taxon>Sedimenticolaceae</taxon>
        <taxon>Sedimenticola</taxon>
    </lineage>
</organism>
<dbReference type="InterPro" id="IPR036061">
    <property type="entry name" value="CheW-like_dom_sf"/>
</dbReference>
<dbReference type="EMBL" id="MUIE01000172">
    <property type="protein sequence ID" value="OQX35324.1"/>
    <property type="molecule type" value="Genomic_DNA"/>
</dbReference>